<organism evidence="2 3">
    <name type="scientific">Mycena rosella</name>
    <name type="common">Pink bonnet</name>
    <name type="synonym">Agaricus rosellus</name>
    <dbReference type="NCBI Taxonomy" id="1033263"/>
    <lineage>
        <taxon>Eukaryota</taxon>
        <taxon>Fungi</taxon>
        <taxon>Dikarya</taxon>
        <taxon>Basidiomycota</taxon>
        <taxon>Agaricomycotina</taxon>
        <taxon>Agaricomycetes</taxon>
        <taxon>Agaricomycetidae</taxon>
        <taxon>Agaricales</taxon>
        <taxon>Marasmiineae</taxon>
        <taxon>Mycenaceae</taxon>
        <taxon>Mycena</taxon>
    </lineage>
</organism>
<protein>
    <recommendedName>
        <fullName evidence="4">Myb-like domain-containing protein</fullName>
    </recommendedName>
</protein>
<feature type="region of interest" description="Disordered" evidence="1">
    <location>
        <begin position="248"/>
        <end position="576"/>
    </location>
</feature>
<evidence type="ECO:0008006" key="4">
    <source>
        <dbReference type="Google" id="ProtNLM"/>
    </source>
</evidence>
<feature type="region of interest" description="Disordered" evidence="1">
    <location>
        <begin position="89"/>
        <end position="129"/>
    </location>
</feature>
<dbReference type="AlphaFoldDB" id="A0AAD7CWE3"/>
<dbReference type="Proteomes" id="UP001221757">
    <property type="component" value="Unassembled WGS sequence"/>
</dbReference>
<evidence type="ECO:0000256" key="1">
    <source>
        <dbReference type="SAM" id="MobiDB-lite"/>
    </source>
</evidence>
<comment type="caution">
    <text evidence="2">The sequence shown here is derived from an EMBL/GenBank/DDBJ whole genome shotgun (WGS) entry which is preliminary data.</text>
</comment>
<feature type="compositionally biased region" description="Basic and acidic residues" evidence="1">
    <location>
        <begin position="206"/>
        <end position="215"/>
    </location>
</feature>
<proteinExistence type="predicted"/>
<name>A0AAD7CWE3_MYCRO</name>
<feature type="compositionally biased region" description="Polar residues" evidence="1">
    <location>
        <begin position="255"/>
        <end position="269"/>
    </location>
</feature>
<evidence type="ECO:0000313" key="3">
    <source>
        <dbReference type="Proteomes" id="UP001221757"/>
    </source>
</evidence>
<evidence type="ECO:0000313" key="2">
    <source>
        <dbReference type="EMBL" id="KAJ7667202.1"/>
    </source>
</evidence>
<feature type="region of interest" description="Disordered" evidence="1">
    <location>
        <begin position="195"/>
        <end position="215"/>
    </location>
</feature>
<gene>
    <name evidence="2" type="ORF">B0H17DRAFT_1336160</name>
</gene>
<feature type="region of interest" description="Disordered" evidence="1">
    <location>
        <begin position="1"/>
        <end position="31"/>
    </location>
</feature>
<feature type="compositionally biased region" description="Basic residues" evidence="1">
    <location>
        <begin position="89"/>
        <end position="102"/>
    </location>
</feature>
<accession>A0AAD7CWE3</accession>
<sequence length="652" mass="71472">MRPRPAPVAPPPAKPRRKRPRQEFTESEDEHFIESLAAYEPEDRGTIFTFRAIAAKSWGAKHTATSWLKRYMRYRDYWDNECSDALAHKKTKARKRRTASHRRNAEESEAGPAAKKRRLTPERTGDSGPFGELHIPYDRFMQKAHPVTDADQFIAMNLAVNHLGAVHGLEPELVYAAWELAGDLKLTDKRLQQVGDDEDEQDGNDENAHDLQFTDERLRLQQVGDDEDEQDENDDSNAHDEEVADLLMSDPRGPSSLTPNPTEEPSARNTAPKPKPTTSPLNSSTHPIPVPPPRRVYGRARKPDTDMAVDMDMDVVPSSIPDEVGIAPSLQPRRQRPPAMEREGTVIPDSDESDGEVGSDREHAAPRTQRAGSGGSSTRRGRRALRPRPKIPSESLQHAPAVHAEDSDSDSDPTSDHDAPPPNTVTPQRAGPGDGDSSDSSESESQTAASAPKTTAARGVADAQPAVNADDSASDDDSDSESGASAARALPSNTQHPANLESSESESESDSEESVRPQANTQEKGEDSSESESAARPRQASPPEPKPVAPTKPKLGDFFTQGPSEDSESESQAHGTQAGRLEAFAFVFLSIGLGRYFTERRRSARSNRAVHPHPKLTLRSYQLAEKPLVTRFVSADKKGARIPKNTEMHNFF</sequence>
<feature type="compositionally biased region" description="Pro residues" evidence="1">
    <location>
        <begin position="540"/>
        <end position="550"/>
    </location>
</feature>
<keyword evidence="3" id="KW-1185">Reference proteome</keyword>
<feature type="compositionally biased region" description="Basic residues" evidence="1">
    <location>
        <begin position="379"/>
        <end position="389"/>
    </location>
</feature>
<feature type="compositionally biased region" description="Acidic residues" evidence="1">
    <location>
        <begin position="195"/>
        <end position="205"/>
    </location>
</feature>
<feature type="compositionally biased region" description="Polar residues" evidence="1">
    <location>
        <begin position="276"/>
        <end position="286"/>
    </location>
</feature>
<reference evidence="2" key="1">
    <citation type="submission" date="2023-03" db="EMBL/GenBank/DDBJ databases">
        <title>Massive genome expansion in bonnet fungi (Mycena s.s.) driven by repeated elements and novel gene families across ecological guilds.</title>
        <authorList>
            <consortium name="Lawrence Berkeley National Laboratory"/>
            <person name="Harder C.B."/>
            <person name="Miyauchi S."/>
            <person name="Viragh M."/>
            <person name="Kuo A."/>
            <person name="Thoen E."/>
            <person name="Andreopoulos B."/>
            <person name="Lu D."/>
            <person name="Skrede I."/>
            <person name="Drula E."/>
            <person name="Henrissat B."/>
            <person name="Morin E."/>
            <person name="Kohler A."/>
            <person name="Barry K."/>
            <person name="LaButti K."/>
            <person name="Morin E."/>
            <person name="Salamov A."/>
            <person name="Lipzen A."/>
            <person name="Mereny Z."/>
            <person name="Hegedus B."/>
            <person name="Baldrian P."/>
            <person name="Stursova M."/>
            <person name="Weitz H."/>
            <person name="Taylor A."/>
            <person name="Grigoriev I.V."/>
            <person name="Nagy L.G."/>
            <person name="Martin F."/>
            <person name="Kauserud H."/>
        </authorList>
    </citation>
    <scope>NUCLEOTIDE SEQUENCE</scope>
    <source>
        <strain evidence="2">CBHHK067</strain>
    </source>
</reference>
<dbReference type="EMBL" id="JARKIE010000204">
    <property type="protein sequence ID" value="KAJ7667202.1"/>
    <property type="molecule type" value="Genomic_DNA"/>
</dbReference>
<feature type="compositionally biased region" description="Acidic residues" evidence="1">
    <location>
        <begin position="503"/>
        <end position="512"/>
    </location>
</feature>
<feature type="compositionally biased region" description="Pro residues" evidence="1">
    <location>
        <begin position="1"/>
        <end position="13"/>
    </location>
</feature>